<feature type="transmembrane region" description="Helical" evidence="1">
    <location>
        <begin position="40"/>
        <end position="63"/>
    </location>
</feature>
<evidence type="ECO:0000256" key="1">
    <source>
        <dbReference type="SAM" id="Phobius"/>
    </source>
</evidence>
<gene>
    <name evidence="2" type="ORF">HPBE_LOCUS15299</name>
</gene>
<proteinExistence type="predicted"/>
<keyword evidence="3" id="KW-1185">Reference proteome</keyword>
<name>A0A183G219_HELPZ</name>
<evidence type="ECO:0000313" key="2">
    <source>
        <dbReference type="EMBL" id="VDP02354.1"/>
    </source>
</evidence>
<keyword evidence="1" id="KW-0812">Transmembrane</keyword>
<accession>A0A3P8BBT6</accession>
<sequence>MVLKKGVFGKFLNINITRDVEITHNIIDLMGRQRPRRPDLWKSIAGMFAIAIVTGALCGSSAAKEHAQWFVGIRPSGSGRLFRQCLHYWHSM</sequence>
<dbReference type="EMBL" id="UZAH01028785">
    <property type="protein sequence ID" value="VDP02354.1"/>
    <property type="molecule type" value="Genomic_DNA"/>
</dbReference>
<reference evidence="2 3" key="1">
    <citation type="submission" date="2018-11" db="EMBL/GenBank/DDBJ databases">
        <authorList>
            <consortium name="Pathogen Informatics"/>
        </authorList>
    </citation>
    <scope>NUCLEOTIDE SEQUENCE [LARGE SCALE GENOMIC DNA]</scope>
</reference>
<evidence type="ECO:0000313" key="4">
    <source>
        <dbReference type="WBParaSite" id="HPBE_0001530001-mRNA-1"/>
    </source>
</evidence>
<protein>
    <submittedName>
        <fullName evidence="4">Transposase</fullName>
    </submittedName>
</protein>
<accession>A0A183G219</accession>
<keyword evidence="1" id="KW-0472">Membrane</keyword>
<reference evidence="4" key="2">
    <citation type="submission" date="2019-09" db="UniProtKB">
        <authorList>
            <consortium name="WormBaseParasite"/>
        </authorList>
    </citation>
    <scope>IDENTIFICATION</scope>
</reference>
<organism evidence="3 4">
    <name type="scientific">Heligmosomoides polygyrus</name>
    <name type="common">Parasitic roundworm</name>
    <dbReference type="NCBI Taxonomy" id="6339"/>
    <lineage>
        <taxon>Eukaryota</taxon>
        <taxon>Metazoa</taxon>
        <taxon>Ecdysozoa</taxon>
        <taxon>Nematoda</taxon>
        <taxon>Chromadorea</taxon>
        <taxon>Rhabditida</taxon>
        <taxon>Rhabditina</taxon>
        <taxon>Rhabditomorpha</taxon>
        <taxon>Strongyloidea</taxon>
        <taxon>Heligmosomidae</taxon>
        <taxon>Heligmosomoides</taxon>
    </lineage>
</organism>
<evidence type="ECO:0000313" key="3">
    <source>
        <dbReference type="Proteomes" id="UP000050761"/>
    </source>
</evidence>
<dbReference type="Proteomes" id="UP000050761">
    <property type="component" value="Unassembled WGS sequence"/>
</dbReference>
<dbReference type="WBParaSite" id="HPBE_0001530001-mRNA-1">
    <property type="protein sequence ID" value="HPBE_0001530001-mRNA-1"/>
    <property type="gene ID" value="HPBE_0001530001"/>
</dbReference>
<keyword evidence="1" id="KW-1133">Transmembrane helix</keyword>
<dbReference type="AlphaFoldDB" id="A0A183G219"/>